<comment type="subcellular location">
    <subcellularLocation>
        <location evidence="1">Membrane</location>
        <topology evidence="1">Multi-pass membrane protein</topology>
    </subcellularLocation>
</comment>
<dbReference type="InterPro" id="IPR007262">
    <property type="entry name" value="Vps55/LEPROT"/>
</dbReference>
<evidence type="ECO:0000256" key="1">
    <source>
        <dbReference type="ARBA" id="ARBA00004141"/>
    </source>
</evidence>
<evidence type="ECO:0000256" key="4">
    <source>
        <dbReference type="ARBA" id="ARBA00022989"/>
    </source>
</evidence>
<comment type="caution">
    <text evidence="7">The sequence shown here is derived from an EMBL/GenBank/DDBJ whole genome shotgun (WGS) entry which is preliminary data.</text>
</comment>
<feature type="transmembrane region" description="Helical" evidence="6">
    <location>
        <begin position="87"/>
        <end position="108"/>
    </location>
</feature>
<dbReference type="AlphaFoldDB" id="A0A2T0FFH5"/>
<sequence>MTLGFVLIVLSGALYENWLTLIVVAMFLLAPLPNSLCGHTTSDDFMSDAPDLLADFGRFLTGFFLMSGVALPVVFAHVGLINTNAMLMSLAGGGIVYISLITFGTFFYESDEY</sequence>
<keyword evidence="8" id="KW-1185">Reference proteome</keyword>
<dbReference type="PANTHER" id="PTHR12050">
    <property type="entry name" value="LEPTIN RECEPTOR-RELATED"/>
    <property type="match status" value="1"/>
</dbReference>
<dbReference type="GO" id="GO:0032511">
    <property type="term" value="P:late endosome to vacuole transport via multivesicular body sorting pathway"/>
    <property type="evidence" value="ECO:0007669"/>
    <property type="project" value="TreeGrafter"/>
</dbReference>
<keyword evidence="3 6" id="KW-0812">Transmembrane</keyword>
<comment type="similarity">
    <text evidence="2">Belongs to the OB-RGRP/VPS55 family.</text>
</comment>
<dbReference type="GeneID" id="36515099"/>
<evidence type="ECO:0000256" key="5">
    <source>
        <dbReference type="ARBA" id="ARBA00023136"/>
    </source>
</evidence>
<name>A0A2T0FFH5_9ASCO</name>
<dbReference type="Pfam" id="PF04133">
    <property type="entry name" value="Vps55"/>
    <property type="match status" value="1"/>
</dbReference>
<dbReference type="GO" id="GO:0034424">
    <property type="term" value="C:Vps55/Vps68 complex"/>
    <property type="evidence" value="ECO:0007669"/>
    <property type="project" value="TreeGrafter"/>
</dbReference>
<evidence type="ECO:0000256" key="6">
    <source>
        <dbReference type="SAM" id="Phobius"/>
    </source>
</evidence>
<evidence type="ECO:0000313" key="7">
    <source>
        <dbReference type="EMBL" id="PRT53730.1"/>
    </source>
</evidence>
<feature type="transmembrane region" description="Helical" evidence="6">
    <location>
        <begin position="7"/>
        <end position="30"/>
    </location>
</feature>
<keyword evidence="5 6" id="KW-0472">Membrane</keyword>
<protein>
    <submittedName>
        <fullName evidence="7">Vacuolar protein sorting-associated protein 55</fullName>
    </submittedName>
</protein>
<evidence type="ECO:0000313" key="8">
    <source>
        <dbReference type="Proteomes" id="UP000238350"/>
    </source>
</evidence>
<dbReference type="EMBL" id="NDIQ01000001">
    <property type="protein sequence ID" value="PRT53730.1"/>
    <property type="molecule type" value="Genomic_DNA"/>
</dbReference>
<dbReference type="RefSeq" id="XP_024663676.1">
    <property type="nucleotide sequence ID" value="XM_024807908.1"/>
</dbReference>
<accession>A0A2T0FFH5</accession>
<dbReference type="Proteomes" id="UP000238350">
    <property type="component" value="Unassembled WGS sequence"/>
</dbReference>
<dbReference type="PANTHER" id="PTHR12050:SF0">
    <property type="entry name" value="RH04491P"/>
    <property type="match status" value="1"/>
</dbReference>
<reference evidence="7 8" key="1">
    <citation type="submission" date="2017-04" db="EMBL/GenBank/DDBJ databases">
        <title>Genome sequencing of [Candida] sorbophila.</title>
        <authorList>
            <person name="Ahn J.O."/>
        </authorList>
    </citation>
    <scope>NUCLEOTIDE SEQUENCE [LARGE SCALE GENOMIC DNA]</scope>
    <source>
        <strain evidence="7 8">DS02</strain>
    </source>
</reference>
<organism evidence="7 8">
    <name type="scientific">Wickerhamiella sorbophila</name>
    <dbReference type="NCBI Taxonomy" id="45607"/>
    <lineage>
        <taxon>Eukaryota</taxon>
        <taxon>Fungi</taxon>
        <taxon>Dikarya</taxon>
        <taxon>Ascomycota</taxon>
        <taxon>Saccharomycotina</taxon>
        <taxon>Dipodascomycetes</taxon>
        <taxon>Dipodascales</taxon>
        <taxon>Trichomonascaceae</taxon>
        <taxon>Wickerhamiella</taxon>
    </lineage>
</organism>
<keyword evidence="4 6" id="KW-1133">Transmembrane helix</keyword>
<feature type="transmembrane region" description="Helical" evidence="6">
    <location>
        <begin position="59"/>
        <end position="80"/>
    </location>
</feature>
<evidence type="ECO:0000256" key="2">
    <source>
        <dbReference type="ARBA" id="ARBA00005645"/>
    </source>
</evidence>
<evidence type="ECO:0000256" key="3">
    <source>
        <dbReference type="ARBA" id="ARBA00022692"/>
    </source>
</evidence>
<proteinExistence type="inferred from homology"/>
<gene>
    <name evidence="7" type="ORF">B9G98_01350</name>
</gene>
<dbReference type="OrthoDB" id="14246at2759"/>